<feature type="compositionally biased region" description="Gly residues" evidence="2">
    <location>
        <begin position="50"/>
        <end position="60"/>
    </location>
</feature>
<dbReference type="EMBL" id="OW240914">
    <property type="protein sequence ID" value="CAH2275240.1"/>
    <property type="molecule type" value="Genomic_DNA"/>
</dbReference>
<evidence type="ECO:0000259" key="3">
    <source>
        <dbReference type="PROSITE" id="PS51035"/>
    </source>
</evidence>
<dbReference type="AlphaFoldDB" id="A0AAD1VVR8"/>
<name>A0AAD1VVR8_PELCU</name>
<dbReference type="GO" id="GO:0016020">
    <property type="term" value="C:membrane"/>
    <property type="evidence" value="ECO:0007669"/>
    <property type="project" value="TreeGrafter"/>
</dbReference>
<dbReference type="PANTHER" id="PTHR12329">
    <property type="entry name" value="BCL2-ASSOCIATED ATHANOGENE"/>
    <property type="match status" value="1"/>
</dbReference>
<feature type="compositionally biased region" description="Polar residues" evidence="2">
    <location>
        <begin position="305"/>
        <end position="323"/>
    </location>
</feature>
<evidence type="ECO:0000256" key="1">
    <source>
        <dbReference type="ARBA" id="ARBA00023186"/>
    </source>
</evidence>
<dbReference type="GO" id="GO:0005634">
    <property type="term" value="C:nucleus"/>
    <property type="evidence" value="ECO:0007669"/>
    <property type="project" value="TreeGrafter"/>
</dbReference>
<sequence length="403" mass="44175">MSAAQRAGNGGSGYYTPAGGDVLARQRQEEAAAAAAWRSGFYTQGAGASWPGGGAGGGAAGPQNSPCPNYNPSSWSCSSHPRHPYHPNYQGGSERMEPYANGSYGPHYTQASMNPQYPGCPPPNPYYPPPSQPPYPVDPYKQSSGTHQAPPHWGYTQHGGHNLSPQAPSYPQYPSHQDAMPPYPYCETTPGLPQQAMPQQNPQGEGWGVYGAHNHYQWPTAPPVPPNQSGNHYVSGSRPSWQGADVQPGTYDTKDDSQASSYNRQRPYQSYPDNPQANPTEHKPNPPNPHYSASPQMYNRKDPASQESRTTEGNPSHDNSSNHPGILKINQVLERIVDLEREVDEFVGKKTDMSYRCLEELLTKELLELDSVETSGLDNVRQARREAVKKLQSIIENLERKGL</sequence>
<dbReference type="Proteomes" id="UP001295444">
    <property type="component" value="Chromosome 03"/>
</dbReference>
<dbReference type="Pfam" id="PF02179">
    <property type="entry name" value="BAG"/>
    <property type="match status" value="1"/>
</dbReference>
<dbReference type="GO" id="GO:0000774">
    <property type="term" value="F:adenyl-nucleotide exchange factor activity"/>
    <property type="evidence" value="ECO:0007669"/>
    <property type="project" value="TreeGrafter"/>
</dbReference>
<accession>A0AAD1VVR8</accession>
<dbReference type="InterPro" id="IPR036533">
    <property type="entry name" value="BAG_dom_sf"/>
</dbReference>
<dbReference type="SMART" id="SM00264">
    <property type="entry name" value="BAG"/>
    <property type="match status" value="1"/>
</dbReference>
<evidence type="ECO:0000256" key="2">
    <source>
        <dbReference type="SAM" id="MobiDB-lite"/>
    </source>
</evidence>
<evidence type="ECO:0000313" key="4">
    <source>
        <dbReference type="EMBL" id="CAH2275240.1"/>
    </source>
</evidence>
<dbReference type="GO" id="GO:0050821">
    <property type="term" value="P:protein stabilization"/>
    <property type="evidence" value="ECO:0007669"/>
    <property type="project" value="TreeGrafter"/>
</dbReference>
<protein>
    <submittedName>
        <fullName evidence="4">BAG family molecular chaperone regulator 4</fullName>
    </submittedName>
</protein>
<feature type="compositionally biased region" description="Polar residues" evidence="2">
    <location>
        <begin position="62"/>
        <end position="79"/>
    </location>
</feature>
<dbReference type="GO" id="GO:0051087">
    <property type="term" value="F:protein-folding chaperone binding"/>
    <property type="evidence" value="ECO:0007669"/>
    <property type="project" value="InterPro"/>
</dbReference>
<dbReference type="Gene3D" id="1.20.58.120">
    <property type="entry name" value="BAG domain"/>
    <property type="match status" value="1"/>
</dbReference>
<dbReference type="PROSITE" id="PS51035">
    <property type="entry name" value="BAG"/>
    <property type="match status" value="1"/>
</dbReference>
<keyword evidence="5" id="KW-1185">Reference proteome</keyword>
<organism evidence="4 5">
    <name type="scientific">Pelobates cultripes</name>
    <name type="common">Western spadefoot toad</name>
    <dbReference type="NCBI Taxonomy" id="61616"/>
    <lineage>
        <taxon>Eukaryota</taxon>
        <taxon>Metazoa</taxon>
        <taxon>Chordata</taxon>
        <taxon>Craniata</taxon>
        <taxon>Vertebrata</taxon>
        <taxon>Euteleostomi</taxon>
        <taxon>Amphibia</taxon>
        <taxon>Batrachia</taxon>
        <taxon>Anura</taxon>
        <taxon>Pelobatoidea</taxon>
        <taxon>Pelobatidae</taxon>
        <taxon>Pelobates</taxon>
    </lineage>
</organism>
<feature type="compositionally biased region" description="Pro residues" evidence="2">
    <location>
        <begin position="118"/>
        <end position="137"/>
    </location>
</feature>
<evidence type="ECO:0000313" key="5">
    <source>
        <dbReference type="Proteomes" id="UP001295444"/>
    </source>
</evidence>
<gene>
    <name evidence="4" type="ORF">PECUL_23A007332</name>
</gene>
<dbReference type="GO" id="GO:0005829">
    <property type="term" value="C:cytosol"/>
    <property type="evidence" value="ECO:0007669"/>
    <property type="project" value="TreeGrafter"/>
</dbReference>
<keyword evidence="1" id="KW-0143">Chaperone</keyword>
<feature type="region of interest" description="Disordered" evidence="2">
    <location>
        <begin position="46"/>
        <end position="327"/>
    </location>
</feature>
<feature type="compositionally biased region" description="Polar residues" evidence="2">
    <location>
        <begin position="258"/>
        <end position="279"/>
    </location>
</feature>
<feature type="domain" description="BAG" evidence="3">
    <location>
        <begin position="325"/>
        <end position="402"/>
    </location>
</feature>
<dbReference type="SUPFAM" id="SSF63491">
    <property type="entry name" value="BAG domain"/>
    <property type="match status" value="1"/>
</dbReference>
<dbReference type="InterPro" id="IPR003103">
    <property type="entry name" value="BAG_domain"/>
</dbReference>
<dbReference type="PANTHER" id="PTHR12329:SF10">
    <property type="entry name" value="BAG FAMILY MOLECULAR CHAPERONE REGULATOR 4"/>
    <property type="match status" value="1"/>
</dbReference>
<feature type="compositionally biased region" description="Polar residues" evidence="2">
    <location>
        <begin position="227"/>
        <end position="240"/>
    </location>
</feature>
<proteinExistence type="predicted"/>
<reference evidence="4" key="1">
    <citation type="submission" date="2022-03" db="EMBL/GenBank/DDBJ databases">
        <authorList>
            <person name="Alioto T."/>
            <person name="Alioto T."/>
            <person name="Gomez Garrido J."/>
        </authorList>
    </citation>
    <scope>NUCLEOTIDE SEQUENCE</scope>
</reference>
<feature type="compositionally biased region" description="Low complexity" evidence="2">
    <location>
        <begin position="164"/>
        <end position="175"/>
    </location>
</feature>
<dbReference type="InterPro" id="IPR039773">
    <property type="entry name" value="BAG_chaperone_regulator"/>
</dbReference>